<dbReference type="EMBL" id="AGNK02001060">
    <property type="status" value="NOT_ANNOTATED_CDS"/>
    <property type="molecule type" value="Genomic_DNA"/>
</dbReference>
<dbReference type="EnsemblPlants" id="KQL24391">
    <property type="protein sequence ID" value="KQL24391"/>
    <property type="gene ID" value="SETIT_031742mg"/>
</dbReference>
<dbReference type="HOGENOM" id="CLU_2727006_0_0_1"/>
<keyword evidence="2" id="KW-1185">Reference proteome</keyword>
<reference evidence="2" key="1">
    <citation type="journal article" date="2012" name="Nat. Biotechnol.">
        <title>Reference genome sequence of the model plant Setaria.</title>
        <authorList>
            <person name="Bennetzen J.L."/>
            <person name="Schmutz J."/>
            <person name="Wang H."/>
            <person name="Percifield R."/>
            <person name="Hawkins J."/>
            <person name="Pontaroli A.C."/>
            <person name="Estep M."/>
            <person name="Feng L."/>
            <person name="Vaughn J.N."/>
            <person name="Grimwood J."/>
            <person name="Jenkins J."/>
            <person name="Barry K."/>
            <person name="Lindquist E."/>
            <person name="Hellsten U."/>
            <person name="Deshpande S."/>
            <person name="Wang X."/>
            <person name="Wu X."/>
            <person name="Mitros T."/>
            <person name="Triplett J."/>
            <person name="Yang X."/>
            <person name="Ye C.Y."/>
            <person name="Mauro-Herrera M."/>
            <person name="Wang L."/>
            <person name="Li P."/>
            <person name="Sharma M."/>
            <person name="Sharma R."/>
            <person name="Ronald P.C."/>
            <person name="Panaud O."/>
            <person name="Kellogg E.A."/>
            <person name="Brutnell T.P."/>
            <person name="Doust A.N."/>
            <person name="Tuskan G.A."/>
            <person name="Rokhsar D."/>
            <person name="Devos K.M."/>
        </authorList>
    </citation>
    <scope>NUCLEOTIDE SEQUENCE [LARGE SCALE GENOMIC DNA]</scope>
    <source>
        <strain evidence="2">cv. Yugu1</strain>
    </source>
</reference>
<reference evidence="1" key="2">
    <citation type="submission" date="2018-08" db="UniProtKB">
        <authorList>
            <consortium name="EnsemblPlants"/>
        </authorList>
    </citation>
    <scope>IDENTIFICATION</scope>
    <source>
        <strain evidence="1">Yugu1</strain>
    </source>
</reference>
<evidence type="ECO:0000313" key="2">
    <source>
        <dbReference type="Proteomes" id="UP000004995"/>
    </source>
</evidence>
<dbReference type="InParanoid" id="K3ZYR0"/>
<organism evidence="1 2">
    <name type="scientific">Setaria italica</name>
    <name type="common">Foxtail millet</name>
    <name type="synonym">Panicum italicum</name>
    <dbReference type="NCBI Taxonomy" id="4555"/>
    <lineage>
        <taxon>Eukaryota</taxon>
        <taxon>Viridiplantae</taxon>
        <taxon>Streptophyta</taxon>
        <taxon>Embryophyta</taxon>
        <taxon>Tracheophyta</taxon>
        <taxon>Spermatophyta</taxon>
        <taxon>Magnoliopsida</taxon>
        <taxon>Liliopsida</taxon>
        <taxon>Poales</taxon>
        <taxon>Poaceae</taxon>
        <taxon>PACMAD clade</taxon>
        <taxon>Panicoideae</taxon>
        <taxon>Panicodae</taxon>
        <taxon>Paniceae</taxon>
        <taxon>Cenchrinae</taxon>
        <taxon>Setaria</taxon>
    </lineage>
</organism>
<dbReference type="AlphaFoldDB" id="K3ZYR0"/>
<dbReference type="Proteomes" id="UP000004995">
    <property type="component" value="Unassembled WGS sequence"/>
</dbReference>
<name>K3ZYR0_SETIT</name>
<sequence>MNIKKRELYSHWPLILSRTVSRKCPTTTGRQSKQEVQIIINKKNIAYPFLKKAAMLAITAMTLLSPDTLPKM</sequence>
<accession>K3ZYR0</accession>
<evidence type="ECO:0000313" key="1">
    <source>
        <dbReference type="EnsemblPlants" id="KQL24391"/>
    </source>
</evidence>
<proteinExistence type="predicted"/>
<protein>
    <submittedName>
        <fullName evidence="1">Uncharacterized protein</fullName>
    </submittedName>
</protein>
<dbReference type="Gramene" id="KQL24391">
    <property type="protein sequence ID" value="KQL24391"/>
    <property type="gene ID" value="SETIT_031742mg"/>
</dbReference>